<reference evidence="2" key="1">
    <citation type="submission" date="2022-05" db="EMBL/GenBank/DDBJ databases">
        <title>An RpoN-dependent PEP-CTERM gene is involved in floc formation of an Aquincola tertiaricarbonis strain.</title>
        <authorList>
            <person name="Qiu D."/>
            <person name="Xia M."/>
        </authorList>
    </citation>
    <scope>NUCLEOTIDE SEQUENCE</scope>
    <source>
        <strain evidence="2">RN12</strain>
    </source>
</reference>
<feature type="compositionally biased region" description="Low complexity" evidence="1">
    <location>
        <begin position="62"/>
        <end position="72"/>
    </location>
</feature>
<dbReference type="EMBL" id="CP097635">
    <property type="protein sequence ID" value="URI06309.1"/>
    <property type="molecule type" value="Genomic_DNA"/>
</dbReference>
<name>A0ABY4S1Q5_AQUTE</name>
<feature type="region of interest" description="Disordered" evidence="1">
    <location>
        <begin position="52"/>
        <end position="72"/>
    </location>
</feature>
<keyword evidence="3" id="KW-1185">Reference proteome</keyword>
<gene>
    <name evidence="2" type="ORF">MW290_10300</name>
</gene>
<dbReference type="Proteomes" id="UP001056201">
    <property type="component" value="Chromosome 1"/>
</dbReference>
<sequence>MLLSRPLLSRTLLWALLLNMALGMVAHQALHRHAGSATPRGVMAMEALRSAAAEPANGARQPTPAEAPDPTADDLCLGCHALSQLAAAAAPPPTPAHLLPLAAPQAPPAPPRDTVLPSPGRWRFASRDPPAWG</sequence>
<evidence type="ECO:0000256" key="1">
    <source>
        <dbReference type="SAM" id="MobiDB-lite"/>
    </source>
</evidence>
<dbReference type="RefSeq" id="WP_250194572.1">
    <property type="nucleotide sequence ID" value="NZ_CP097635.1"/>
</dbReference>
<evidence type="ECO:0000313" key="3">
    <source>
        <dbReference type="Proteomes" id="UP001056201"/>
    </source>
</evidence>
<proteinExistence type="predicted"/>
<evidence type="ECO:0008006" key="4">
    <source>
        <dbReference type="Google" id="ProtNLM"/>
    </source>
</evidence>
<feature type="region of interest" description="Disordered" evidence="1">
    <location>
        <begin position="90"/>
        <end position="133"/>
    </location>
</feature>
<evidence type="ECO:0000313" key="2">
    <source>
        <dbReference type="EMBL" id="URI06309.1"/>
    </source>
</evidence>
<organism evidence="2 3">
    <name type="scientific">Aquincola tertiaricarbonis</name>
    <dbReference type="NCBI Taxonomy" id="391953"/>
    <lineage>
        <taxon>Bacteria</taxon>
        <taxon>Pseudomonadati</taxon>
        <taxon>Pseudomonadota</taxon>
        <taxon>Betaproteobacteria</taxon>
        <taxon>Burkholderiales</taxon>
        <taxon>Sphaerotilaceae</taxon>
        <taxon>Aquincola</taxon>
    </lineage>
</organism>
<accession>A0ABY4S1Q5</accession>
<protein>
    <recommendedName>
        <fullName evidence="4">DUF2946 domain-containing protein</fullName>
    </recommendedName>
</protein>